<dbReference type="Proteomes" id="UP000525565">
    <property type="component" value="Unassembled WGS sequence"/>
</dbReference>
<dbReference type="GO" id="GO:0007189">
    <property type="term" value="P:adenylate cyclase-activating G protein-coupled receptor signaling pathway"/>
    <property type="evidence" value="ECO:0007669"/>
    <property type="project" value="TreeGrafter"/>
</dbReference>
<dbReference type="Gene3D" id="1.20.1070.10">
    <property type="entry name" value="Rhodopsin 7-helix transmembrane proteins"/>
    <property type="match status" value="1"/>
</dbReference>
<organism evidence="7 8">
    <name type="scientific">Asarcornis scutulata</name>
    <dbReference type="NCBI Taxonomy" id="75869"/>
    <lineage>
        <taxon>Eukaryota</taxon>
        <taxon>Metazoa</taxon>
        <taxon>Chordata</taxon>
        <taxon>Craniata</taxon>
        <taxon>Vertebrata</taxon>
        <taxon>Euteleostomi</taxon>
        <taxon>Archelosauria</taxon>
        <taxon>Archosauria</taxon>
        <taxon>Dinosauria</taxon>
        <taxon>Saurischia</taxon>
        <taxon>Theropoda</taxon>
        <taxon>Coelurosauria</taxon>
        <taxon>Aves</taxon>
        <taxon>Neognathae</taxon>
        <taxon>Galloanserae</taxon>
        <taxon>Anseriformes</taxon>
        <taxon>Anatidae</taxon>
        <taxon>Anatinae</taxon>
        <taxon>Asarcornis</taxon>
    </lineage>
</organism>
<comment type="subcellular location">
    <subcellularLocation>
        <location evidence="1">Membrane</location>
        <topology evidence="1">Multi-pass membrane protein</topology>
    </subcellularLocation>
</comment>
<keyword evidence="2 5" id="KW-0812">Transmembrane</keyword>
<evidence type="ECO:0000256" key="4">
    <source>
        <dbReference type="ARBA" id="ARBA00023136"/>
    </source>
</evidence>
<protein>
    <submittedName>
        <fullName evidence="7">AGRG4 protein</fullName>
    </submittedName>
</protein>
<dbReference type="PANTHER" id="PTHR12011">
    <property type="entry name" value="ADHESION G-PROTEIN COUPLED RECEPTOR"/>
    <property type="match status" value="1"/>
</dbReference>
<dbReference type="GO" id="GO:0007166">
    <property type="term" value="P:cell surface receptor signaling pathway"/>
    <property type="evidence" value="ECO:0007669"/>
    <property type="project" value="InterPro"/>
</dbReference>
<feature type="transmembrane region" description="Helical" evidence="5">
    <location>
        <begin position="110"/>
        <end position="137"/>
    </location>
</feature>
<evidence type="ECO:0000256" key="1">
    <source>
        <dbReference type="ARBA" id="ARBA00004141"/>
    </source>
</evidence>
<evidence type="ECO:0000256" key="5">
    <source>
        <dbReference type="SAM" id="Phobius"/>
    </source>
</evidence>
<dbReference type="Pfam" id="PF00002">
    <property type="entry name" value="7tm_2"/>
    <property type="match status" value="1"/>
</dbReference>
<evidence type="ECO:0000313" key="8">
    <source>
        <dbReference type="Proteomes" id="UP000525565"/>
    </source>
</evidence>
<dbReference type="EMBL" id="VZSO01000027">
    <property type="protein sequence ID" value="NWZ19641.1"/>
    <property type="molecule type" value="Genomic_DNA"/>
</dbReference>
<dbReference type="GO" id="GO:0004930">
    <property type="term" value="F:G protein-coupled receptor activity"/>
    <property type="evidence" value="ECO:0007669"/>
    <property type="project" value="InterPro"/>
</dbReference>
<dbReference type="InterPro" id="IPR017981">
    <property type="entry name" value="GPCR_2-like_7TM"/>
</dbReference>
<feature type="transmembrane region" description="Helical" evidence="5">
    <location>
        <begin position="61"/>
        <end position="83"/>
    </location>
</feature>
<feature type="domain" description="G-protein coupled receptors family 2 profile 2" evidence="6">
    <location>
        <begin position="1"/>
        <end position="153"/>
    </location>
</feature>
<keyword evidence="8" id="KW-1185">Reference proteome</keyword>
<proteinExistence type="predicted"/>
<dbReference type="GO" id="GO:0005886">
    <property type="term" value="C:plasma membrane"/>
    <property type="evidence" value="ECO:0007669"/>
    <property type="project" value="TreeGrafter"/>
</dbReference>
<evidence type="ECO:0000256" key="3">
    <source>
        <dbReference type="ARBA" id="ARBA00022989"/>
    </source>
</evidence>
<evidence type="ECO:0000313" key="7">
    <source>
        <dbReference type="EMBL" id="NWZ19641.1"/>
    </source>
</evidence>
<accession>A0A7K7KLV0</accession>
<feature type="non-terminal residue" evidence="7">
    <location>
        <position position="1"/>
    </location>
</feature>
<feature type="transmembrane region" description="Helical" evidence="5">
    <location>
        <begin position="20"/>
        <end position="41"/>
    </location>
</feature>
<keyword evidence="4 5" id="KW-0472">Membrane</keyword>
<dbReference type="PANTHER" id="PTHR12011:SF277">
    <property type="entry name" value="ADHESION G-PROTEIN COUPLED RECEPTOR G4"/>
    <property type="match status" value="1"/>
</dbReference>
<keyword evidence="3 5" id="KW-1133">Transmembrane helix</keyword>
<comment type="caution">
    <text evidence="7">The sequence shown here is derived from an EMBL/GenBank/DDBJ whole genome shotgun (WGS) entry which is preliminary data.</text>
</comment>
<feature type="non-terminal residue" evidence="7">
    <location>
        <position position="153"/>
    </location>
</feature>
<dbReference type="AlphaFoldDB" id="A0A7K7KLV0"/>
<evidence type="ECO:0000256" key="2">
    <source>
        <dbReference type="ARBA" id="ARBA00022692"/>
    </source>
</evidence>
<sequence>MLNLVFLVNPWLSSFNQPGLCITVAAFLHYFLLAAFTWMCLESVHFYLSLVKVFNIYIPKYILKCCIAGWGIPAIVIIIVLIINKDFYGGGSQSENNPFSNFCWIQDNTVFYISVVAYILLAFLMNTAMFITVLLQVHSVTSRTQKRHRFWKQ</sequence>
<reference evidence="7 8" key="1">
    <citation type="submission" date="2019-09" db="EMBL/GenBank/DDBJ databases">
        <title>Bird 10,000 Genomes (B10K) Project - Family phase.</title>
        <authorList>
            <person name="Zhang G."/>
        </authorList>
    </citation>
    <scope>NUCLEOTIDE SEQUENCE [LARGE SCALE GENOMIC DNA]</scope>
    <source>
        <strain evidence="7">OUT-0051</strain>
        <tissue evidence="7">Kidney</tissue>
    </source>
</reference>
<dbReference type="PROSITE" id="PS50261">
    <property type="entry name" value="G_PROTEIN_RECEP_F2_4"/>
    <property type="match status" value="1"/>
</dbReference>
<dbReference type="InterPro" id="IPR000832">
    <property type="entry name" value="GPCR_2_secretin-like"/>
</dbReference>
<evidence type="ECO:0000259" key="6">
    <source>
        <dbReference type="PROSITE" id="PS50261"/>
    </source>
</evidence>
<name>A0A7K7KLV0_9AVES</name>
<gene>
    <name evidence="7" type="primary">Adgrg4</name>
    <name evidence="7" type="ORF">ASASCU_R05065</name>
</gene>